<proteinExistence type="predicted"/>
<gene>
    <name evidence="2" type="ORF">Z045_02110</name>
</gene>
<feature type="compositionally biased region" description="Acidic residues" evidence="1">
    <location>
        <begin position="101"/>
        <end position="111"/>
    </location>
</feature>
<feature type="region of interest" description="Disordered" evidence="1">
    <location>
        <begin position="24"/>
        <end position="128"/>
    </location>
</feature>
<evidence type="ECO:0000313" key="3">
    <source>
        <dbReference type="Proteomes" id="UP000053060"/>
    </source>
</evidence>
<dbReference type="Proteomes" id="UP000053060">
    <property type="component" value="Unassembled WGS sequence"/>
</dbReference>
<dbReference type="AlphaFoldDB" id="A0A0V9UQJ5"/>
<name>A0A0V9UQJ5_9NOCA</name>
<reference evidence="3" key="1">
    <citation type="submission" date="2015-01" db="EMBL/GenBank/DDBJ databases">
        <title>Draft genome sequence of Rhodococcus pyridinivorans strain KG-16, a hydrocarbon-degrading bacterium.</title>
        <authorList>
            <person name="Aggarwal R.K."/>
            <person name="Dawar C."/>
        </authorList>
    </citation>
    <scope>NUCLEOTIDE SEQUENCE [LARGE SCALE GENOMIC DNA]</scope>
    <source>
        <strain evidence="3">KG-16</strain>
    </source>
</reference>
<accession>A0A0V9UQJ5</accession>
<comment type="caution">
    <text evidence="2">The sequence shown here is derived from an EMBL/GenBank/DDBJ whole genome shotgun (WGS) entry which is preliminary data.</text>
</comment>
<organism evidence="2 3">
    <name type="scientific">Rhodococcus pyridinivorans KG-16</name>
    <dbReference type="NCBI Taxonomy" id="1441730"/>
    <lineage>
        <taxon>Bacteria</taxon>
        <taxon>Bacillati</taxon>
        <taxon>Actinomycetota</taxon>
        <taxon>Actinomycetes</taxon>
        <taxon>Mycobacteriales</taxon>
        <taxon>Nocardiaceae</taxon>
        <taxon>Rhodococcus</taxon>
    </lineage>
</organism>
<feature type="compositionally biased region" description="Basic and acidic residues" evidence="1">
    <location>
        <begin position="44"/>
        <end position="89"/>
    </location>
</feature>
<sequence length="128" mass="13986">MTRGGHEVVEGQAFPLQVLQVGFAVPDDHDGDPVSDSAHPRGASVDRRESQGQHGEHSDGEDSARHGHVVLRDPLLHEITHGHEQHELEGAQFADTRPADESSDSPQEQEEDQRADHDLHQGTSQASK</sequence>
<reference evidence="2 3" key="2">
    <citation type="journal article" date="2016" name="Genome Announc.">
        <title>Draft Genome Sequence of a Versatile Hydrocarbon-Degrading Bacterium, Rhodococcus pyridinivorans Strain KG-16, Collected from Oil Fields in India.</title>
        <authorList>
            <person name="Aggarwal R.K."/>
            <person name="Dawar C."/>
            <person name="Phanindranath R."/>
            <person name="Mutnuri L."/>
            <person name="Dayal A.M."/>
        </authorList>
    </citation>
    <scope>NUCLEOTIDE SEQUENCE [LARGE SCALE GENOMIC DNA]</scope>
    <source>
        <strain evidence="2 3">KG-16</strain>
    </source>
</reference>
<evidence type="ECO:0000256" key="1">
    <source>
        <dbReference type="SAM" id="MobiDB-lite"/>
    </source>
</evidence>
<protein>
    <submittedName>
        <fullName evidence="2">Uncharacterized protein</fullName>
    </submittedName>
</protein>
<evidence type="ECO:0000313" key="2">
    <source>
        <dbReference type="EMBL" id="KSZ60278.1"/>
    </source>
</evidence>
<dbReference type="EMBL" id="AZXY01000001">
    <property type="protein sequence ID" value="KSZ60278.1"/>
    <property type="molecule type" value="Genomic_DNA"/>
</dbReference>